<dbReference type="Gene3D" id="1.20.1250.20">
    <property type="entry name" value="MFS general substrate transporter like domains"/>
    <property type="match status" value="1"/>
</dbReference>
<accession>A0ABP9M5R9</accession>
<evidence type="ECO:0000256" key="6">
    <source>
        <dbReference type="ARBA" id="ARBA00022989"/>
    </source>
</evidence>
<keyword evidence="3" id="KW-0813">Transport</keyword>
<evidence type="ECO:0000256" key="2">
    <source>
        <dbReference type="ARBA" id="ARBA00008537"/>
    </source>
</evidence>
<feature type="transmembrane region" description="Helical" evidence="8">
    <location>
        <begin position="393"/>
        <end position="419"/>
    </location>
</feature>
<dbReference type="EMBL" id="BAABKZ010000001">
    <property type="protein sequence ID" value="GAA5091568.1"/>
    <property type="molecule type" value="Genomic_DNA"/>
</dbReference>
<evidence type="ECO:0000313" key="11">
    <source>
        <dbReference type="Proteomes" id="UP001501407"/>
    </source>
</evidence>
<feature type="transmembrane region" description="Helical" evidence="8">
    <location>
        <begin position="100"/>
        <end position="118"/>
    </location>
</feature>
<feature type="transmembrane region" description="Helical" evidence="8">
    <location>
        <begin position="35"/>
        <end position="61"/>
    </location>
</feature>
<reference evidence="11" key="1">
    <citation type="journal article" date="2019" name="Int. J. Syst. Evol. Microbiol.">
        <title>The Global Catalogue of Microorganisms (GCM) 10K type strain sequencing project: providing services to taxonomists for standard genome sequencing and annotation.</title>
        <authorList>
            <consortium name="The Broad Institute Genomics Platform"/>
            <consortium name="The Broad Institute Genome Sequencing Center for Infectious Disease"/>
            <person name="Wu L."/>
            <person name="Ma J."/>
        </authorList>
    </citation>
    <scope>NUCLEOTIDE SEQUENCE [LARGE SCALE GENOMIC DNA]</scope>
    <source>
        <strain evidence="11">JCM 18959</strain>
    </source>
</reference>
<feature type="transmembrane region" description="Helical" evidence="8">
    <location>
        <begin position="130"/>
        <end position="151"/>
    </location>
</feature>
<comment type="similarity">
    <text evidence="2">Belongs to the major facilitator superfamily. EmrB family.</text>
</comment>
<evidence type="ECO:0000259" key="9">
    <source>
        <dbReference type="PROSITE" id="PS50850"/>
    </source>
</evidence>
<keyword evidence="7 8" id="KW-0472">Membrane</keyword>
<dbReference type="InterPro" id="IPR036259">
    <property type="entry name" value="MFS_trans_sf"/>
</dbReference>
<feature type="transmembrane region" description="Helical" evidence="8">
    <location>
        <begin position="368"/>
        <end position="387"/>
    </location>
</feature>
<dbReference type="PANTHER" id="PTHR42718">
    <property type="entry name" value="MAJOR FACILITATOR SUPERFAMILY MULTIDRUG TRANSPORTER MFSC"/>
    <property type="match status" value="1"/>
</dbReference>
<comment type="caution">
    <text evidence="10">The sequence shown here is derived from an EMBL/GenBank/DDBJ whole genome shotgun (WGS) entry which is preliminary data.</text>
</comment>
<dbReference type="PRINTS" id="PR01036">
    <property type="entry name" value="TCRTETB"/>
</dbReference>
<dbReference type="InterPro" id="IPR004638">
    <property type="entry name" value="EmrB-like"/>
</dbReference>
<evidence type="ECO:0000313" key="10">
    <source>
        <dbReference type="EMBL" id="GAA5091568.1"/>
    </source>
</evidence>
<feature type="transmembrane region" description="Helical" evidence="8">
    <location>
        <begin position="440"/>
        <end position="462"/>
    </location>
</feature>
<organism evidence="10 11">
    <name type="scientific">Microbacterium yannicii</name>
    <dbReference type="NCBI Taxonomy" id="671622"/>
    <lineage>
        <taxon>Bacteria</taxon>
        <taxon>Bacillati</taxon>
        <taxon>Actinomycetota</taxon>
        <taxon>Actinomycetes</taxon>
        <taxon>Micrococcales</taxon>
        <taxon>Microbacteriaceae</taxon>
        <taxon>Microbacterium</taxon>
    </lineage>
</organism>
<dbReference type="InterPro" id="IPR020846">
    <property type="entry name" value="MFS_dom"/>
</dbReference>
<dbReference type="Gene3D" id="1.20.1720.10">
    <property type="entry name" value="Multidrug resistance protein D"/>
    <property type="match status" value="1"/>
</dbReference>
<evidence type="ECO:0000256" key="1">
    <source>
        <dbReference type="ARBA" id="ARBA00004651"/>
    </source>
</evidence>
<evidence type="ECO:0000256" key="8">
    <source>
        <dbReference type="SAM" id="Phobius"/>
    </source>
</evidence>
<feature type="transmembrane region" description="Helical" evidence="8">
    <location>
        <begin position="264"/>
        <end position="284"/>
    </location>
</feature>
<evidence type="ECO:0000256" key="5">
    <source>
        <dbReference type="ARBA" id="ARBA00022692"/>
    </source>
</evidence>
<feature type="transmembrane region" description="Helical" evidence="8">
    <location>
        <begin position="468"/>
        <end position="496"/>
    </location>
</feature>
<keyword evidence="5 8" id="KW-0812">Transmembrane</keyword>
<feature type="transmembrane region" description="Helical" evidence="8">
    <location>
        <begin position="222"/>
        <end position="244"/>
    </location>
</feature>
<dbReference type="CDD" id="cd17503">
    <property type="entry name" value="MFS_LmrB_MDR_like"/>
    <property type="match status" value="1"/>
</dbReference>
<feature type="transmembrane region" description="Helical" evidence="8">
    <location>
        <begin position="163"/>
        <end position="183"/>
    </location>
</feature>
<keyword evidence="4" id="KW-1003">Cell membrane</keyword>
<dbReference type="InterPro" id="IPR011701">
    <property type="entry name" value="MFS"/>
</dbReference>
<evidence type="ECO:0000256" key="7">
    <source>
        <dbReference type="ARBA" id="ARBA00023136"/>
    </source>
</evidence>
<keyword evidence="11" id="KW-1185">Reference proteome</keyword>
<dbReference type="Proteomes" id="UP001501407">
    <property type="component" value="Unassembled WGS sequence"/>
</dbReference>
<protein>
    <submittedName>
        <fullName evidence="10">DHA2 family efflux MFS transporter permease subunit</fullName>
    </submittedName>
</protein>
<proteinExistence type="inferred from homology"/>
<evidence type="ECO:0000256" key="3">
    <source>
        <dbReference type="ARBA" id="ARBA00022448"/>
    </source>
</evidence>
<dbReference type="PANTHER" id="PTHR42718:SF9">
    <property type="entry name" value="MAJOR FACILITATOR SUPERFAMILY MULTIDRUG TRANSPORTER MFSC"/>
    <property type="match status" value="1"/>
</dbReference>
<gene>
    <name evidence="10" type="ORF">GCM10025760_19080</name>
</gene>
<name>A0ABP9M5R9_9MICO</name>
<feature type="transmembrane region" description="Helical" evidence="8">
    <location>
        <begin position="189"/>
        <end position="210"/>
    </location>
</feature>
<feature type="transmembrane region" description="Helical" evidence="8">
    <location>
        <begin position="340"/>
        <end position="361"/>
    </location>
</feature>
<dbReference type="Pfam" id="PF07690">
    <property type="entry name" value="MFS_1"/>
    <property type="match status" value="1"/>
</dbReference>
<dbReference type="SUPFAM" id="SSF103473">
    <property type="entry name" value="MFS general substrate transporter"/>
    <property type="match status" value="1"/>
</dbReference>
<feature type="transmembrane region" description="Helical" evidence="8">
    <location>
        <begin position="73"/>
        <end position="93"/>
    </location>
</feature>
<dbReference type="NCBIfam" id="TIGR00711">
    <property type="entry name" value="efflux_EmrB"/>
    <property type="match status" value="1"/>
</dbReference>
<feature type="domain" description="Major facilitator superfamily (MFS) profile" evidence="9">
    <location>
        <begin position="35"/>
        <end position="500"/>
    </location>
</feature>
<feature type="transmembrane region" description="Helical" evidence="8">
    <location>
        <begin position="305"/>
        <end position="328"/>
    </location>
</feature>
<comment type="subcellular location">
    <subcellularLocation>
        <location evidence="1">Cell membrane</location>
        <topology evidence="1">Multi-pass membrane protein</topology>
    </subcellularLocation>
</comment>
<dbReference type="RefSeq" id="WP_194413630.1">
    <property type="nucleotide sequence ID" value="NZ_BAABKZ010000001.1"/>
</dbReference>
<dbReference type="PROSITE" id="PS50850">
    <property type="entry name" value="MFS"/>
    <property type="match status" value="1"/>
</dbReference>
<keyword evidence="6 8" id="KW-1133">Transmembrane helix</keyword>
<sequence>MAAIDTTPGTGSISAVPRTPAAGATPTLGPRESRVIWLLLAAAFVAILNETTMGVAIPHLITDLGITALAAQWLTTAFMLTMAVVIPITGFLLRRFTTRTMFVAAMGLFSAGTLIAFLSPGFPMLLVARVVQASGTAIMMPLLMTTLMTVVPAAIRGRMMGRVSIVMSLAPAIGPTLAGAILNNFEWRWIFGIVLPIAIVALVVGARWIHNLGETTKAPIDVLSVILSAFGFGGLVFGLSQLGAGGHGSGADAAAASAASTTTLVVSLTVGVVALGLFGWRQVLLQRKDDALLDLRVFRSRNFSLSMAQMVVMSMAFFGAITVVPLYLQDVLDVDPLTTGLVVLPGALAMGFAGPFIGRIYDRWGTTVLLVPGAVITSGMLWFYTTFGQDTPVWLVAVAQTVLSIGLALSFTPLFTASLASLEPKFYSYGSAVVGTAQQVAGAAGIALMFGVMAAASAAATASGSDELAAGAAGTHAAFLTAAFLSLPLLVGAFLIRKPADQPMGAPVGH</sequence>
<evidence type="ECO:0000256" key="4">
    <source>
        <dbReference type="ARBA" id="ARBA00022475"/>
    </source>
</evidence>